<evidence type="ECO:0000313" key="1">
    <source>
        <dbReference type="EMBL" id="EME42455.1"/>
    </source>
</evidence>
<proteinExistence type="predicted"/>
<sequence>MVRCQLIDVPDVRFLNVGCTCTNEAESTQITVVFEETAPRAIERSQMYTLRGRLNVGDQDWPCLDG</sequence>
<reference evidence="2" key="1">
    <citation type="journal article" date="2012" name="PLoS Genet.">
        <title>The genomes of the fungal plant pathogens Cladosporium fulvum and Dothistroma septosporum reveal adaptation to different hosts and lifestyles but also signatures of common ancestry.</title>
        <authorList>
            <person name="de Wit P.J.G.M."/>
            <person name="van der Burgt A."/>
            <person name="Oekmen B."/>
            <person name="Stergiopoulos I."/>
            <person name="Abd-Elsalam K.A."/>
            <person name="Aerts A.L."/>
            <person name="Bahkali A.H."/>
            <person name="Beenen H.G."/>
            <person name="Chettri P."/>
            <person name="Cox M.P."/>
            <person name="Datema E."/>
            <person name="de Vries R.P."/>
            <person name="Dhillon B."/>
            <person name="Ganley A.R."/>
            <person name="Griffiths S.A."/>
            <person name="Guo Y."/>
            <person name="Hamelin R.C."/>
            <person name="Henrissat B."/>
            <person name="Kabir M.S."/>
            <person name="Jashni M.K."/>
            <person name="Kema G."/>
            <person name="Klaubauf S."/>
            <person name="Lapidus A."/>
            <person name="Levasseur A."/>
            <person name="Lindquist E."/>
            <person name="Mehrabi R."/>
            <person name="Ohm R.A."/>
            <person name="Owen T.J."/>
            <person name="Salamov A."/>
            <person name="Schwelm A."/>
            <person name="Schijlen E."/>
            <person name="Sun H."/>
            <person name="van den Burg H.A."/>
            <person name="van Ham R.C.H.J."/>
            <person name="Zhang S."/>
            <person name="Goodwin S.B."/>
            <person name="Grigoriev I.V."/>
            <person name="Collemare J."/>
            <person name="Bradshaw R.E."/>
        </authorList>
    </citation>
    <scope>NUCLEOTIDE SEQUENCE [LARGE SCALE GENOMIC DNA]</scope>
    <source>
        <strain evidence="2">NZE10 / CBS 128990</strain>
    </source>
</reference>
<dbReference type="Proteomes" id="UP000016933">
    <property type="component" value="Unassembled WGS sequence"/>
</dbReference>
<accession>N1PLM1</accession>
<evidence type="ECO:0000313" key="2">
    <source>
        <dbReference type="Proteomes" id="UP000016933"/>
    </source>
</evidence>
<dbReference type="AlphaFoldDB" id="N1PLM1"/>
<name>N1PLM1_DOTSN</name>
<reference evidence="1 2" key="2">
    <citation type="journal article" date="2012" name="PLoS Pathog.">
        <title>Diverse lifestyles and strategies of plant pathogenesis encoded in the genomes of eighteen Dothideomycetes fungi.</title>
        <authorList>
            <person name="Ohm R.A."/>
            <person name="Feau N."/>
            <person name="Henrissat B."/>
            <person name="Schoch C.L."/>
            <person name="Horwitz B.A."/>
            <person name="Barry K.W."/>
            <person name="Condon B.J."/>
            <person name="Copeland A.C."/>
            <person name="Dhillon B."/>
            <person name="Glaser F."/>
            <person name="Hesse C.N."/>
            <person name="Kosti I."/>
            <person name="LaButti K."/>
            <person name="Lindquist E.A."/>
            <person name="Lucas S."/>
            <person name="Salamov A.A."/>
            <person name="Bradshaw R.E."/>
            <person name="Ciuffetti L."/>
            <person name="Hamelin R.C."/>
            <person name="Kema G.H.J."/>
            <person name="Lawrence C."/>
            <person name="Scott J.A."/>
            <person name="Spatafora J.W."/>
            <person name="Turgeon B.G."/>
            <person name="de Wit P.J.G.M."/>
            <person name="Zhong S."/>
            <person name="Goodwin S.B."/>
            <person name="Grigoriev I.V."/>
        </authorList>
    </citation>
    <scope>NUCLEOTIDE SEQUENCE [LARGE SCALE GENOMIC DNA]</scope>
    <source>
        <strain evidence="2">NZE10 / CBS 128990</strain>
    </source>
</reference>
<organism evidence="1 2">
    <name type="scientific">Dothistroma septosporum (strain NZE10 / CBS 128990)</name>
    <name type="common">Red band needle blight fungus</name>
    <name type="synonym">Mycosphaerella pini</name>
    <dbReference type="NCBI Taxonomy" id="675120"/>
    <lineage>
        <taxon>Eukaryota</taxon>
        <taxon>Fungi</taxon>
        <taxon>Dikarya</taxon>
        <taxon>Ascomycota</taxon>
        <taxon>Pezizomycotina</taxon>
        <taxon>Dothideomycetes</taxon>
        <taxon>Dothideomycetidae</taxon>
        <taxon>Mycosphaerellales</taxon>
        <taxon>Mycosphaerellaceae</taxon>
        <taxon>Dothistroma</taxon>
    </lineage>
</organism>
<keyword evidence="2" id="KW-1185">Reference proteome</keyword>
<dbReference type="EMBL" id="KB446541">
    <property type="protein sequence ID" value="EME42455.1"/>
    <property type="molecule type" value="Genomic_DNA"/>
</dbReference>
<protein>
    <submittedName>
        <fullName evidence="1">Uncharacterized protein</fullName>
    </submittedName>
</protein>
<dbReference type="HOGENOM" id="CLU_2831178_0_0_1"/>
<gene>
    <name evidence="1" type="ORF">DOTSEDRAFT_73320</name>
</gene>